<accession>A0A1M6SS05</accession>
<reference evidence="2 3" key="1">
    <citation type="submission" date="2016-11" db="EMBL/GenBank/DDBJ databases">
        <authorList>
            <person name="Jaros S."/>
            <person name="Januszkiewicz K."/>
            <person name="Wedrychowicz H."/>
        </authorList>
    </citation>
    <scope>NUCLEOTIDE SEQUENCE [LARGE SCALE GENOMIC DNA]</scope>
    <source>
        <strain evidence="2 3">KHT3</strain>
    </source>
</reference>
<proteinExistence type="predicted"/>
<evidence type="ECO:0008006" key="4">
    <source>
        <dbReference type="Google" id="ProtNLM"/>
    </source>
</evidence>
<name>A0A1M6SS05_XYLRU</name>
<protein>
    <recommendedName>
        <fullName evidence="4">TonB protein C-terminal</fullName>
    </recommendedName>
</protein>
<dbReference type="EMBL" id="FRBD01000004">
    <property type="protein sequence ID" value="SHK47427.1"/>
    <property type="molecule type" value="Genomic_DNA"/>
</dbReference>
<evidence type="ECO:0000313" key="3">
    <source>
        <dbReference type="Proteomes" id="UP000184130"/>
    </source>
</evidence>
<feature type="chain" id="PRO_5012296907" description="TonB protein C-terminal" evidence="1">
    <location>
        <begin position="23"/>
        <end position="180"/>
    </location>
</feature>
<sequence>MMFCKYFVGLLSVMLWPSNITAQTSSRTVKEGNRTIVEETNNNDGKLFYYYTVNDISNRVNALKQRKIEFNYKAEYPYPIRNNPQLMKKEFHELDQLCLSCFSKNAKNMKPKEILCYNKALIDDDGSVICYKIIAKTPLLELFTAKELLNIFDTINSFRFTTPLMKYESTGYLEATLGYF</sequence>
<feature type="signal peptide" evidence="1">
    <location>
        <begin position="1"/>
        <end position="22"/>
    </location>
</feature>
<dbReference type="AlphaFoldDB" id="A0A1M6SS05"/>
<evidence type="ECO:0000256" key="1">
    <source>
        <dbReference type="SAM" id="SignalP"/>
    </source>
</evidence>
<dbReference type="Proteomes" id="UP000184130">
    <property type="component" value="Unassembled WGS sequence"/>
</dbReference>
<organism evidence="2 3">
    <name type="scientific">Xylanibacter ruminicola</name>
    <name type="common">Prevotella ruminicola</name>
    <dbReference type="NCBI Taxonomy" id="839"/>
    <lineage>
        <taxon>Bacteria</taxon>
        <taxon>Pseudomonadati</taxon>
        <taxon>Bacteroidota</taxon>
        <taxon>Bacteroidia</taxon>
        <taxon>Bacteroidales</taxon>
        <taxon>Prevotellaceae</taxon>
        <taxon>Xylanibacter</taxon>
    </lineage>
</organism>
<gene>
    <name evidence="2" type="ORF">SAMN05216463_1044</name>
</gene>
<dbReference type="RefSeq" id="WP_139261377.1">
    <property type="nucleotide sequence ID" value="NZ_FRBD01000004.1"/>
</dbReference>
<dbReference type="OrthoDB" id="9908178at2"/>
<evidence type="ECO:0000313" key="2">
    <source>
        <dbReference type="EMBL" id="SHK47427.1"/>
    </source>
</evidence>
<keyword evidence="1" id="KW-0732">Signal</keyword>